<name>A0A061RTE9_9CHLO</name>
<organism evidence="1">
    <name type="scientific">Tetraselmis sp. GSL018</name>
    <dbReference type="NCBI Taxonomy" id="582737"/>
    <lineage>
        <taxon>Eukaryota</taxon>
        <taxon>Viridiplantae</taxon>
        <taxon>Chlorophyta</taxon>
        <taxon>core chlorophytes</taxon>
        <taxon>Chlorodendrophyceae</taxon>
        <taxon>Chlorodendrales</taxon>
        <taxon>Chlorodendraceae</taxon>
        <taxon>Tetraselmis</taxon>
    </lineage>
</organism>
<gene>
    <name evidence="1" type="ORF">TSPGSL018_27208</name>
</gene>
<feature type="non-terminal residue" evidence="1">
    <location>
        <position position="1"/>
    </location>
</feature>
<reference evidence="1" key="1">
    <citation type="submission" date="2014-05" db="EMBL/GenBank/DDBJ databases">
        <title>The transcriptome of the halophilic microalga Tetraselmis sp. GSL018 isolated from the Great Salt Lake, Utah.</title>
        <authorList>
            <person name="Jinkerson R.E."/>
            <person name="D'Adamo S."/>
            <person name="Posewitz M.C."/>
        </authorList>
    </citation>
    <scope>NUCLEOTIDE SEQUENCE</scope>
    <source>
        <strain evidence="1">GSL018</strain>
    </source>
</reference>
<dbReference type="EMBL" id="GBEZ01011830">
    <property type="protein sequence ID" value="JAC73990.1"/>
    <property type="molecule type" value="Transcribed_RNA"/>
</dbReference>
<evidence type="ECO:0000313" key="1">
    <source>
        <dbReference type="EMBL" id="JAC73990.1"/>
    </source>
</evidence>
<accession>A0A061RTE9</accession>
<dbReference type="AlphaFoldDB" id="A0A061RTE9"/>
<proteinExistence type="predicted"/>
<protein>
    <submittedName>
        <fullName evidence="1">Uncharacterized protein</fullName>
    </submittedName>
</protein>
<sequence length="347" mass="39512">VIFALVEFVARPTVDNSYQVPTCSEENEPRAVVVSYSYFEKDETQQSNFEFFIKHGLVWKKNFPILYVFVISGTECSPCRHFQSTEFQPCRLPENGQIYDCQSSQNVTILRRRKNRGMDFGNHNATLSWLKHTGRLSKFFYFIFLNSSVRGPFVPSYFTTTSHWTQAFLSLIDLRVKLVASSLVCLPAIDEGGPGPRIESFAFATDIYGLAILMAAEIFAVRGMKSDIILGSEYALTSSVFSAGFQVATLLYKYGTLLDWRNESHWSCNDNVHPSRPCSYDGMSMHPFETVFVKLSWGVSKRTVLKYSEWDEKKALGQMTAGLFDHDRYASVVQGKDLCKLAKRRNL</sequence>